<evidence type="ECO:0000256" key="1">
    <source>
        <dbReference type="SAM" id="Phobius"/>
    </source>
</evidence>
<evidence type="ECO:0000313" key="2">
    <source>
        <dbReference type="EMBL" id="CYU67664.1"/>
    </source>
</evidence>
<feature type="transmembrane region" description="Helical" evidence="1">
    <location>
        <begin position="37"/>
        <end position="53"/>
    </location>
</feature>
<sequence length="104" mass="12257">MKVHLVDEFGNVKEVKAGFSWTTFFFKFFVPLIRGDLKWFAIILVAFLFALLIDRRFDIPFINTGFGILWGYLYNRIYIKEALAKGWRPVSEADQEAIRQFLQS</sequence>
<keyword evidence="1" id="KW-0812">Transmembrane</keyword>
<accession>A0A0Z8F1F0</accession>
<organism evidence="2 3">
    <name type="scientific">Streptococcus suis</name>
    <dbReference type="NCBI Taxonomy" id="1307"/>
    <lineage>
        <taxon>Bacteria</taxon>
        <taxon>Bacillati</taxon>
        <taxon>Bacillota</taxon>
        <taxon>Bacilli</taxon>
        <taxon>Lactobacillales</taxon>
        <taxon>Streptococcaceae</taxon>
        <taxon>Streptococcus</taxon>
    </lineage>
</organism>
<proteinExistence type="predicted"/>
<gene>
    <name evidence="2" type="ORF">ERS132421_00216</name>
</gene>
<reference evidence="2 3" key="1">
    <citation type="submission" date="2016-02" db="EMBL/GenBank/DDBJ databases">
        <authorList>
            <consortium name="Pathogen Informatics"/>
        </authorList>
    </citation>
    <scope>NUCLEOTIDE SEQUENCE [LARGE SCALE GENOMIC DNA]</scope>
    <source>
        <strain evidence="2 3">LSS59</strain>
    </source>
</reference>
<dbReference type="RefSeq" id="WP_044667780.1">
    <property type="nucleotide sequence ID" value="NZ_CEEL01000013.1"/>
</dbReference>
<dbReference type="EMBL" id="FIHG01000001">
    <property type="protein sequence ID" value="CYU67664.1"/>
    <property type="molecule type" value="Genomic_DNA"/>
</dbReference>
<keyword evidence="1" id="KW-1133">Transmembrane helix</keyword>
<dbReference type="Proteomes" id="UP000073200">
    <property type="component" value="Unassembled WGS sequence"/>
</dbReference>
<evidence type="ECO:0000313" key="3">
    <source>
        <dbReference type="Proteomes" id="UP000073200"/>
    </source>
</evidence>
<dbReference type="AlphaFoldDB" id="A0A0Z8F1F0"/>
<name>A0A0Z8F1F0_STRSU</name>
<feature type="transmembrane region" description="Helical" evidence="1">
    <location>
        <begin position="59"/>
        <end position="79"/>
    </location>
</feature>
<keyword evidence="1" id="KW-0472">Membrane</keyword>
<protein>
    <submittedName>
        <fullName evidence="2">Membrane protein</fullName>
    </submittedName>
</protein>